<reference evidence="1" key="1">
    <citation type="submission" date="2022-11" db="EMBL/GenBank/DDBJ databases">
        <title>Centuries of genome instability and evolution in soft-shell clam transmissible cancer (bioRxiv).</title>
        <authorList>
            <person name="Hart S.F.M."/>
            <person name="Yonemitsu M.A."/>
            <person name="Giersch R.M."/>
            <person name="Beal B.F."/>
            <person name="Arriagada G."/>
            <person name="Davis B.W."/>
            <person name="Ostrander E.A."/>
            <person name="Goff S.P."/>
            <person name="Metzger M.J."/>
        </authorList>
    </citation>
    <scope>NUCLEOTIDE SEQUENCE</scope>
    <source>
        <strain evidence="1">MELC-2E11</strain>
        <tissue evidence="1">Siphon/mantle</tissue>
    </source>
</reference>
<gene>
    <name evidence="1" type="ORF">MAR_018829</name>
</gene>
<evidence type="ECO:0000313" key="1">
    <source>
        <dbReference type="EMBL" id="WAR08871.1"/>
    </source>
</evidence>
<protein>
    <submittedName>
        <fullName evidence="1">Uncharacterized protein</fullName>
    </submittedName>
</protein>
<keyword evidence="2" id="KW-1185">Reference proteome</keyword>
<dbReference type="Proteomes" id="UP001164746">
    <property type="component" value="Chromosome 6"/>
</dbReference>
<organism evidence="1 2">
    <name type="scientific">Mya arenaria</name>
    <name type="common">Soft-shell clam</name>
    <dbReference type="NCBI Taxonomy" id="6604"/>
    <lineage>
        <taxon>Eukaryota</taxon>
        <taxon>Metazoa</taxon>
        <taxon>Spiralia</taxon>
        <taxon>Lophotrochozoa</taxon>
        <taxon>Mollusca</taxon>
        <taxon>Bivalvia</taxon>
        <taxon>Autobranchia</taxon>
        <taxon>Heteroconchia</taxon>
        <taxon>Euheterodonta</taxon>
        <taxon>Imparidentia</taxon>
        <taxon>Neoheterodontei</taxon>
        <taxon>Myida</taxon>
        <taxon>Myoidea</taxon>
        <taxon>Myidae</taxon>
        <taxon>Mya</taxon>
    </lineage>
</organism>
<evidence type="ECO:0000313" key="2">
    <source>
        <dbReference type="Proteomes" id="UP001164746"/>
    </source>
</evidence>
<accession>A0ABY7EJ92</accession>
<proteinExistence type="predicted"/>
<dbReference type="EMBL" id="CP111017">
    <property type="protein sequence ID" value="WAR08871.1"/>
    <property type="molecule type" value="Genomic_DNA"/>
</dbReference>
<name>A0ABY7EJ92_MYAAR</name>
<sequence>MVMSLQRIPGIPVN</sequence>